<dbReference type="InterPro" id="IPR051049">
    <property type="entry name" value="Dienelactone_hydrolase-like"/>
</dbReference>
<dbReference type="Gene3D" id="3.40.50.1820">
    <property type="entry name" value="alpha/beta hydrolase"/>
    <property type="match status" value="1"/>
</dbReference>
<organism evidence="2 3">
    <name type="scientific">Hymenobacter metallilatus</name>
    <dbReference type="NCBI Taxonomy" id="2493666"/>
    <lineage>
        <taxon>Bacteria</taxon>
        <taxon>Pseudomonadati</taxon>
        <taxon>Bacteroidota</taxon>
        <taxon>Cytophagia</taxon>
        <taxon>Cytophagales</taxon>
        <taxon>Hymenobacteraceae</taxon>
        <taxon>Hymenobacter</taxon>
    </lineage>
</organism>
<feature type="domain" description="Dienelactone hydrolase" evidence="1">
    <location>
        <begin position="75"/>
        <end position="284"/>
    </location>
</feature>
<dbReference type="AlphaFoldDB" id="A0A3R9NL84"/>
<evidence type="ECO:0000259" key="1">
    <source>
        <dbReference type="Pfam" id="PF01738"/>
    </source>
</evidence>
<dbReference type="SUPFAM" id="SSF53474">
    <property type="entry name" value="alpha/beta-Hydrolases"/>
    <property type="match status" value="1"/>
</dbReference>
<dbReference type="RefSeq" id="WP_125427097.1">
    <property type="nucleotide sequence ID" value="NZ_RWIS01000002.1"/>
</dbReference>
<gene>
    <name evidence="2" type="ORF">EI290_04255</name>
</gene>
<dbReference type="PANTHER" id="PTHR46623:SF6">
    <property type="entry name" value="ALPHA_BETA-HYDROLASES SUPERFAMILY PROTEIN"/>
    <property type="match status" value="1"/>
</dbReference>
<accession>A0A3R9NL84</accession>
<proteinExistence type="predicted"/>
<reference evidence="2 3" key="1">
    <citation type="submission" date="2018-12" db="EMBL/GenBank/DDBJ databases">
        <authorList>
            <person name="Feng G."/>
            <person name="Zhu H."/>
        </authorList>
    </citation>
    <scope>NUCLEOTIDE SEQUENCE [LARGE SCALE GENOMIC DNA]</scope>
    <source>
        <strain evidence="2 3">9PBR-2</strain>
    </source>
</reference>
<dbReference type="GO" id="GO:0016787">
    <property type="term" value="F:hydrolase activity"/>
    <property type="evidence" value="ECO:0007669"/>
    <property type="project" value="UniProtKB-KW"/>
</dbReference>
<dbReference type="InterPro" id="IPR002925">
    <property type="entry name" value="Dienelactn_hydro"/>
</dbReference>
<dbReference type="OrthoDB" id="9771666at2"/>
<protein>
    <submittedName>
        <fullName evidence="2">Dienelactone hydrolase family protein</fullName>
    </submittedName>
</protein>
<keyword evidence="3" id="KW-1185">Reference proteome</keyword>
<dbReference type="Proteomes" id="UP000280066">
    <property type="component" value="Unassembled WGS sequence"/>
</dbReference>
<keyword evidence="2" id="KW-0378">Hydrolase</keyword>
<name>A0A3R9NL84_9BACT</name>
<dbReference type="PANTHER" id="PTHR46623">
    <property type="entry name" value="CARBOXYMETHYLENEBUTENOLIDASE-RELATED"/>
    <property type="match status" value="1"/>
</dbReference>
<dbReference type="EMBL" id="RWIS01000002">
    <property type="protein sequence ID" value="RSK36108.1"/>
    <property type="molecule type" value="Genomic_DNA"/>
</dbReference>
<evidence type="ECO:0000313" key="2">
    <source>
        <dbReference type="EMBL" id="RSK36108.1"/>
    </source>
</evidence>
<evidence type="ECO:0000313" key="3">
    <source>
        <dbReference type="Proteomes" id="UP000280066"/>
    </source>
</evidence>
<sequence length="286" mass="30985">MDQRIINLFDEYTHAPLTRKEFLERLVQLAGGTALAAAALAVLEPGYAQAATLAAADEKLVEEEVSWSGAANLTMKGYLVRPQGKKKRGAVVVIHENRGLTPHIKDVTRRVAQAGYVALGVDALSVFGGTPTNEDEGRTLIGKLDKQQNMENYLAALRYLRARPDSNGRTGCVGFCWGGALANSLATHDPQLNAAVAYYGTQPPAAEASGIKAHLLLHYASLDERVNAGKDAWEAALKAANAPYQQYMYEGVNHAFNNDSSPARYNAEAAKLAWSRTLKLFKEQLS</sequence>
<dbReference type="InterPro" id="IPR029058">
    <property type="entry name" value="AB_hydrolase_fold"/>
</dbReference>
<comment type="caution">
    <text evidence="2">The sequence shown here is derived from an EMBL/GenBank/DDBJ whole genome shotgun (WGS) entry which is preliminary data.</text>
</comment>
<dbReference type="Pfam" id="PF01738">
    <property type="entry name" value="DLH"/>
    <property type="match status" value="1"/>
</dbReference>